<name>A0A373FA28_COMTE</name>
<protein>
    <submittedName>
        <fullName evidence="3">GIY-YIG nuclease family protein</fullName>
    </submittedName>
</protein>
<accession>A0A373FA28</accession>
<evidence type="ECO:0000259" key="2">
    <source>
        <dbReference type="Pfam" id="PF10544"/>
    </source>
</evidence>
<gene>
    <name evidence="3" type="ORF">DZC30_20560</name>
</gene>
<comment type="caution">
    <text evidence="3">The sequence shown here is derived from an EMBL/GenBank/DDBJ whole genome shotgun (WGS) entry which is preliminary data.</text>
</comment>
<feature type="domain" description="Bacteriophage T5 Orf172 DNA-binding" evidence="2">
    <location>
        <begin position="35"/>
        <end position="111"/>
    </location>
</feature>
<dbReference type="InterPro" id="IPR018306">
    <property type="entry name" value="Phage_T5_Orf172_DNA-bd"/>
</dbReference>
<feature type="region of interest" description="Disordered" evidence="1">
    <location>
        <begin position="168"/>
        <end position="188"/>
    </location>
</feature>
<evidence type="ECO:0000313" key="4">
    <source>
        <dbReference type="Proteomes" id="UP000261948"/>
    </source>
</evidence>
<keyword evidence="4" id="KW-1185">Reference proteome</keyword>
<evidence type="ECO:0000256" key="1">
    <source>
        <dbReference type="SAM" id="MobiDB-lite"/>
    </source>
</evidence>
<dbReference type="AlphaFoldDB" id="A0A373FA28"/>
<reference evidence="3 4" key="1">
    <citation type="submission" date="2018-08" db="EMBL/GenBank/DDBJ databases">
        <title>Comamonas testosteroni strain SWCO2.</title>
        <authorList>
            <person name="Jiang N."/>
            <person name="Zhang X.Z."/>
        </authorList>
    </citation>
    <scope>NUCLEOTIDE SEQUENCE [LARGE SCALE GENOMIC DNA]</scope>
    <source>
        <strain evidence="3 4">SWCO2</strain>
    </source>
</reference>
<proteinExistence type="predicted"/>
<dbReference type="Proteomes" id="UP000261948">
    <property type="component" value="Unassembled WGS sequence"/>
</dbReference>
<dbReference type="OrthoDB" id="8265034at2"/>
<organism evidence="3 4">
    <name type="scientific">Comamonas testosteroni</name>
    <name type="common">Pseudomonas testosteroni</name>
    <dbReference type="NCBI Taxonomy" id="285"/>
    <lineage>
        <taxon>Bacteria</taxon>
        <taxon>Pseudomonadati</taxon>
        <taxon>Pseudomonadota</taxon>
        <taxon>Betaproteobacteria</taxon>
        <taxon>Burkholderiales</taxon>
        <taxon>Comamonadaceae</taxon>
        <taxon>Comamonas</taxon>
    </lineage>
</organism>
<evidence type="ECO:0000313" key="3">
    <source>
        <dbReference type="EMBL" id="RGE40279.1"/>
    </source>
</evidence>
<dbReference type="Pfam" id="PF10544">
    <property type="entry name" value="T5orf172"/>
    <property type="match status" value="1"/>
</dbReference>
<dbReference type="EMBL" id="QURR01000038">
    <property type="protein sequence ID" value="RGE40279.1"/>
    <property type="molecule type" value="Genomic_DNA"/>
</dbReference>
<sequence>MVTSAHQHKINRPCVWHKQGGFEIVRLRQDQRVPGFVYVFRSLDPTWYNRIKVGLSVDPMERTRQLYTTGVPFPFIPYFAWAVTDMAYAEFIAHGVLNNHRVNSSREHFDVIPFNDRFAVLGYRGEPMEDDVLNCLDTLVDLIDDEFQCSHLQGHYNVDVAQLNDYSRQRKRTAKNPNNPDAYGPLFY</sequence>